<dbReference type="Proteomes" id="UP000323506">
    <property type="component" value="Chromosome A08"/>
</dbReference>
<accession>A0A5D2FM47</accession>
<dbReference type="AlphaFoldDB" id="A0A5D2FM47"/>
<sequence>MNGDQPVRASRWFSFRLTLPSDPDFKEAEEISRRIHEVRDALACTKVQAWRTRAMRWSYDAEGLAWTEALRDSDCCGSSKQLGFCLDLTFWARYWAIVLVLGLSNGFGL</sequence>
<proteinExistence type="predicted"/>
<protein>
    <submittedName>
        <fullName evidence="1">Uncharacterized protein</fullName>
    </submittedName>
</protein>
<organism evidence="1 2">
    <name type="scientific">Gossypium darwinii</name>
    <name type="common">Darwin's cotton</name>
    <name type="synonym">Gossypium barbadense var. darwinii</name>
    <dbReference type="NCBI Taxonomy" id="34276"/>
    <lineage>
        <taxon>Eukaryota</taxon>
        <taxon>Viridiplantae</taxon>
        <taxon>Streptophyta</taxon>
        <taxon>Embryophyta</taxon>
        <taxon>Tracheophyta</taxon>
        <taxon>Spermatophyta</taxon>
        <taxon>Magnoliopsida</taxon>
        <taxon>eudicotyledons</taxon>
        <taxon>Gunneridae</taxon>
        <taxon>Pentapetalae</taxon>
        <taxon>rosids</taxon>
        <taxon>malvids</taxon>
        <taxon>Malvales</taxon>
        <taxon>Malvaceae</taxon>
        <taxon>Malvoideae</taxon>
        <taxon>Gossypium</taxon>
    </lineage>
</organism>
<dbReference type="EMBL" id="CM017695">
    <property type="protein sequence ID" value="TYH06326.1"/>
    <property type="molecule type" value="Genomic_DNA"/>
</dbReference>
<reference evidence="1 2" key="1">
    <citation type="submission" date="2019-06" db="EMBL/GenBank/DDBJ databases">
        <title>WGS assembly of Gossypium darwinii.</title>
        <authorList>
            <person name="Chen Z.J."/>
            <person name="Sreedasyam A."/>
            <person name="Ando A."/>
            <person name="Song Q."/>
            <person name="De L."/>
            <person name="Hulse-Kemp A."/>
            <person name="Ding M."/>
            <person name="Ye W."/>
            <person name="Kirkbride R."/>
            <person name="Jenkins J."/>
            <person name="Plott C."/>
            <person name="Lovell J."/>
            <person name="Lin Y.-M."/>
            <person name="Vaughn R."/>
            <person name="Liu B."/>
            <person name="Li W."/>
            <person name="Simpson S."/>
            <person name="Scheffler B."/>
            <person name="Saski C."/>
            <person name="Grover C."/>
            <person name="Hu G."/>
            <person name="Conover J."/>
            <person name="Carlson J."/>
            <person name="Shu S."/>
            <person name="Boston L."/>
            <person name="Williams M."/>
            <person name="Peterson D."/>
            <person name="Mcgee K."/>
            <person name="Jones D."/>
            <person name="Wendel J."/>
            <person name="Stelly D."/>
            <person name="Grimwood J."/>
            <person name="Schmutz J."/>
        </authorList>
    </citation>
    <scope>NUCLEOTIDE SEQUENCE [LARGE SCALE GENOMIC DNA]</scope>
    <source>
        <strain evidence="1">1808015.09</strain>
    </source>
</reference>
<keyword evidence="2" id="KW-1185">Reference proteome</keyword>
<gene>
    <name evidence="1" type="ORF">ES288_A08G147800v1</name>
</gene>
<name>A0A5D2FM47_GOSDA</name>
<evidence type="ECO:0000313" key="2">
    <source>
        <dbReference type="Proteomes" id="UP000323506"/>
    </source>
</evidence>
<evidence type="ECO:0000313" key="1">
    <source>
        <dbReference type="EMBL" id="TYH06326.1"/>
    </source>
</evidence>